<dbReference type="Proteomes" id="UP000002012">
    <property type="component" value="Chromosome"/>
</dbReference>
<feature type="transmembrane region" description="Helical" evidence="1">
    <location>
        <begin position="69"/>
        <end position="94"/>
    </location>
</feature>
<dbReference type="HOGENOM" id="CLU_152361_2_1_0"/>
<dbReference type="InterPro" id="IPR008407">
    <property type="entry name" value="Brnchd-chn_aa_trnsp_AzlD"/>
</dbReference>
<sequence>MTAVSFLTILGMCIATYVTRMSGFYIASRFEMTPRFKTALAGVPIAIIVSIIAPSIIEGGVPEYLASAVVLIFALRKFGLITCLVAGIIAINLFRYLF</sequence>
<keyword evidence="3" id="KW-1185">Reference proteome</keyword>
<organism evidence="2 3">
    <name type="scientific">Denitrovibrio acetiphilus (strain DSM 12809 / NBRC 114555 / N2460)</name>
    <dbReference type="NCBI Taxonomy" id="522772"/>
    <lineage>
        <taxon>Bacteria</taxon>
        <taxon>Pseudomonadati</taxon>
        <taxon>Deferribacterota</taxon>
        <taxon>Deferribacteres</taxon>
        <taxon>Deferribacterales</taxon>
        <taxon>Geovibrionaceae</taxon>
        <taxon>Denitrovibrio</taxon>
    </lineage>
</organism>
<keyword evidence="1" id="KW-0812">Transmembrane</keyword>
<reference evidence="2 3" key="1">
    <citation type="journal article" date="2010" name="Stand. Genomic Sci.">
        <title>Complete genome sequence of Denitrovibrio acetiphilus type strain (N2460).</title>
        <authorList>
            <person name="Kiss H."/>
            <person name="Lang E."/>
            <person name="Lapidus A."/>
            <person name="Copeland A."/>
            <person name="Nolan M."/>
            <person name="Glavina Del Rio T."/>
            <person name="Chen F."/>
            <person name="Lucas S."/>
            <person name="Tice H."/>
            <person name="Cheng J.F."/>
            <person name="Han C."/>
            <person name="Goodwin L."/>
            <person name="Pitluck S."/>
            <person name="Liolios K."/>
            <person name="Pati A."/>
            <person name="Ivanova N."/>
            <person name="Mavromatis K."/>
            <person name="Chen A."/>
            <person name="Palaniappan K."/>
            <person name="Land M."/>
            <person name="Hauser L."/>
            <person name="Chang Y.J."/>
            <person name="Jeffries C.D."/>
            <person name="Detter J.C."/>
            <person name="Brettin T."/>
            <person name="Spring S."/>
            <person name="Rohde M."/>
            <person name="Goker M."/>
            <person name="Woyke T."/>
            <person name="Bristow J."/>
            <person name="Eisen J.A."/>
            <person name="Markowitz V."/>
            <person name="Hugenholtz P."/>
            <person name="Kyrpides N.C."/>
            <person name="Klenk H.P."/>
        </authorList>
    </citation>
    <scope>NUCLEOTIDE SEQUENCE [LARGE SCALE GENOMIC DNA]</scope>
    <source>
        <strain evidence="3">DSM 12809 / NBRC 114555 / N2460</strain>
    </source>
</reference>
<protein>
    <submittedName>
        <fullName evidence="2">Branched-chain amino acid transport</fullName>
    </submittedName>
</protein>
<dbReference type="eggNOG" id="COG4541">
    <property type="taxonomic scope" value="Bacteria"/>
</dbReference>
<dbReference type="PaxDb" id="522772-Dacet_1020"/>
<dbReference type="AlphaFoldDB" id="D4H6T0"/>
<dbReference type="InParanoid" id="D4H6T0"/>
<accession>D4H6T0</accession>
<dbReference type="Pfam" id="PF05437">
    <property type="entry name" value="AzlD"/>
    <property type="match status" value="1"/>
</dbReference>
<gene>
    <name evidence="2" type="ordered locus">Dacet_1020</name>
</gene>
<evidence type="ECO:0000313" key="3">
    <source>
        <dbReference type="Proteomes" id="UP000002012"/>
    </source>
</evidence>
<feature type="transmembrane region" description="Helical" evidence="1">
    <location>
        <begin position="39"/>
        <end position="57"/>
    </location>
</feature>
<dbReference type="EMBL" id="CP001968">
    <property type="protein sequence ID" value="ADD67796.1"/>
    <property type="molecule type" value="Genomic_DNA"/>
</dbReference>
<keyword evidence="1" id="KW-1133">Transmembrane helix</keyword>
<evidence type="ECO:0000256" key="1">
    <source>
        <dbReference type="SAM" id="Phobius"/>
    </source>
</evidence>
<dbReference type="OrthoDB" id="3078300at2"/>
<feature type="transmembrane region" description="Helical" evidence="1">
    <location>
        <begin position="6"/>
        <end position="27"/>
    </location>
</feature>
<dbReference type="STRING" id="522772.Dacet_1020"/>
<dbReference type="KEGG" id="dap:Dacet_1020"/>
<dbReference type="RefSeq" id="WP_013010327.1">
    <property type="nucleotide sequence ID" value="NC_013943.1"/>
</dbReference>
<evidence type="ECO:0000313" key="2">
    <source>
        <dbReference type="EMBL" id="ADD67796.1"/>
    </source>
</evidence>
<proteinExistence type="predicted"/>
<keyword evidence="1" id="KW-0472">Membrane</keyword>
<name>D4H6T0_DENA2</name>